<dbReference type="GO" id="GO:0003887">
    <property type="term" value="F:DNA-directed DNA polymerase activity"/>
    <property type="evidence" value="ECO:0007669"/>
    <property type="project" value="InterPro"/>
</dbReference>
<dbReference type="EMBL" id="CP031932">
    <property type="protein sequence ID" value="QRZ36099.1"/>
    <property type="molecule type" value="Genomic_DNA"/>
</dbReference>
<proteinExistence type="inferred from homology"/>
<accession>A0AAJ4MN24</accession>
<dbReference type="InterPro" id="IPR000525">
    <property type="entry name" value="Initiator_Rep_WH1"/>
</dbReference>
<comment type="similarity">
    <text evidence="1">Belongs to the initiator RepB protein family.</text>
</comment>
<name>A0AAJ4MN24_LACLL</name>
<protein>
    <submittedName>
        <fullName evidence="3">RepB</fullName>
    </submittedName>
</protein>
<feature type="domain" description="Initiator Rep protein WH1" evidence="2">
    <location>
        <begin position="36"/>
        <end position="141"/>
    </location>
</feature>
<dbReference type="Pfam" id="PF01051">
    <property type="entry name" value="Rep3_N"/>
    <property type="match status" value="1"/>
</dbReference>
<evidence type="ECO:0000259" key="2">
    <source>
        <dbReference type="Pfam" id="PF01051"/>
    </source>
</evidence>
<dbReference type="InterPro" id="IPR036390">
    <property type="entry name" value="WH_DNA-bd_sf"/>
</dbReference>
<geneLocation type="plasmid" evidence="3">
    <name>p223F</name>
</geneLocation>
<sequence>MLLLKHAKERIYTMIIPEKQNKQKQVLTLNELEKRKVVEHNALIQSVAKMQKTALKMFELAVSCIDTEEPPKNNTVYLLKSELFKFFEVSSSSKHSQFKEAVNYMQKQAFFNIKADKKLGIDYESIVPIPYVKWYDYNDEWTKPISKLRDVGIIFIVQLMRTA</sequence>
<dbReference type="InterPro" id="IPR036388">
    <property type="entry name" value="WH-like_DNA-bd_sf"/>
</dbReference>
<dbReference type="SUPFAM" id="SSF46785">
    <property type="entry name" value="Winged helix' DNA-binding domain"/>
    <property type="match status" value="1"/>
</dbReference>
<evidence type="ECO:0000313" key="3">
    <source>
        <dbReference type="EMBL" id="QRZ36099.1"/>
    </source>
</evidence>
<dbReference type="Gene3D" id="1.10.10.10">
    <property type="entry name" value="Winged helix-like DNA-binding domain superfamily/Winged helix DNA-binding domain"/>
    <property type="match status" value="1"/>
</dbReference>
<gene>
    <name evidence="3" type="ORF">LL223_pF01</name>
</gene>
<dbReference type="GO" id="GO:0006270">
    <property type="term" value="P:DNA replication initiation"/>
    <property type="evidence" value="ECO:0007669"/>
    <property type="project" value="InterPro"/>
</dbReference>
<dbReference type="AlphaFoldDB" id="A0AAJ4MN24"/>
<organism evidence="3">
    <name type="scientific">Lactococcus lactis subsp. lactis</name>
    <name type="common">Streptococcus lactis</name>
    <dbReference type="NCBI Taxonomy" id="1360"/>
    <lineage>
        <taxon>Bacteria</taxon>
        <taxon>Bacillati</taxon>
        <taxon>Bacillota</taxon>
        <taxon>Bacilli</taxon>
        <taxon>Lactobacillales</taxon>
        <taxon>Streptococcaceae</taxon>
        <taxon>Lactococcus</taxon>
    </lineage>
</organism>
<reference evidence="3" key="1">
    <citation type="journal article" date="2020" name="Mol. Microbiol.">
        <title>The CWPS Rubik's cube: Linking diversity of cell wall polysaccharide structures with the encoded biosynthetic machinery of selected Lactococcus lactis strains.</title>
        <authorList>
            <person name="Mahony J."/>
            <person name="Frantzen C."/>
            <person name="Vinogradov E."/>
            <person name="Sadovskaya I."/>
            <person name="Theodorou I."/>
            <person name="Kelleher P."/>
            <person name="Chapot-Chartier M.P."/>
            <person name="Cambillau C."/>
            <person name="Holo H."/>
            <person name="van Sinderen D."/>
        </authorList>
    </citation>
    <scope>NUCLEOTIDE SEQUENCE</scope>
    <source>
        <strain evidence="3">223</strain>
    </source>
</reference>
<evidence type="ECO:0000256" key="1">
    <source>
        <dbReference type="ARBA" id="ARBA00038283"/>
    </source>
</evidence>
<keyword evidence="3" id="KW-0614">Plasmid</keyword>